<sequence>GSVSLSIFTFLSGPPIYIPTHNERNHSASYVGIPTALEDIRLLLDQWSEA</sequence>
<keyword evidence="2" id="KW-1185">Reference proteome</keyword>
<accession>A0A7J8RZG8</accession>
<evidence type="ECO:0000313" key="2">
    <source>
        <dbReference type="Proteomes" id="UP000593561"/>
    </source>
</evidence>
<name>A0A7J8RZG8_GOSDV</name>
<reference evidence="1 2" key="1">
    <citation type="journal article" date="2019" name="Genome Biol. Evol.">
        <title>Insights into the evolution of the New World diploid cottons (Gossypium, subgenus Houzingenia) based on genome sequencing.</title>
        <authorList>
            <person name="Grover C.E."/>
            <person name="Arick M.A. 2nd"/>
            <person name="Thrash A."/>
            <person name="Conover J.L."/>
            <person name="Sanders W.S."/>
            <person name="Peterson D.G."/>
            <person name="Frelichowski J.E."/>
            <person name="Scheffler J.A."/>
            <person name="Scheffler B.E."/>
            <person name="Wendel J.F."/>
        </authorList>
    </citation>
    <scope>NUCLEOTIDE SEQUENCE [LARGE SCALE GENOMIC DNA]</scope>
    <source>
        <strain evidence="1">27</strain>
        <tissue evidence="1">Leaf</tissue>
    </source>
</reference>
<dbReference type="EMBL" id="JABFAC010000007">
    <property type="protein sequence ID" value="MBA0619055.1"/>
    <property type="molecule type" value="Genomic_DNA"/>
</dbReference>
<comment type="caution">
    <text evidence="1">The sequence shown here is derived from an EMBL/GenBank/DDBJ whole genome shotgun (WGS) entry which is preliminary data.</text>
</comment>
<proteinExistence type="predicted"/>
<protein>
    <submittedName>
        <fullName evidence="1">Uncharacterized protein</fullName>
    </submittedName>
</protein>
<organism evidence="1 2">
    <name type="scientific">Gossypium davidsonii</name>
    <name type="common">Davidson's cotton</name>
    <name type="synonym">Gossypium klotzschianum subsp. davidsonii</name>
    <dbReference type="NCBI Taxonomy" id="34287"/>
    <lineage>
        <taxon>Eukaryota</taxon>
        <taxon>Viridiplantae</taxon>
        <taxon>Streptophyta</taxon>
        <taxon>Embryophyta</taxon>
        <taxon>Tracheophyta</taxon>
        <taxon>Spermatophyta</taxon>
        <taxon>Magnoliopsida</taxon>
        <taxon>eudicotyledons</taxon>
        <taxon>Gunneridae</taxon>
        <taxon>Pentapetalae</taxon>
        <taxon>rosids</taxon>
        <taxon>malvids</taxon>
        <taxon>Malvales</taxon>
        <taxon>Malvaceae</taxon>
        <taxon>Malvoideae</taxon>
        <taxon>Gossypium</taxon>
    </lineage>
</organism>
<dbReference type="Proteomes" id="UP000593561">
    <property type="component" value="Unassembled WGS sequence"/>
</dbReference>
<gene>
    <name evidence="1" type="ORF">Godav_028298</name>
</gene>
<evidence type="ECO:0000313" key="1">
    <source>
        <dbReference type="EMBL" id="MBA0619055.1"/>
    </source>
</evidence>
<feature type="non-terminal residue" evidence="1">
    <location>
        <position position="50"/>
    </location>
</feature>
<dbReference type="AlphaFoldDB" id="A0A7J8RZG8"/>